<feature type="signal peptide" evidence="1">
    <location>
        <begin position="1"/>
        <end position="18"/>
    </location>
</feature>
<gene>
    <name evidence="2" type="ORF">SU48_01040</name>
</gene>
<organism evidence="2 3">
    <name type="scientific">Deinococcus puniceus</name>
    <dbReference type="NCBI Taxonomy" id="1182568"/>
    <lineage>
        <taxon>Bacteria</taxon>
        <taxon>Thermotogati</taxon>
        <taxon>Deinococcota</taxon>
        <taxon>Deinococci</taxon>
        <taxon>Deinococcales</taxon>
        <taxon>Deinococcaceae</taxon>
        <taxon>Deinococcus</taxon>
    </lineage>
</organism>
<keyword evidence="1" id="KW-0732">Signal</keyword>
<dbReference type="InterPro" id="IPR050962">
    <property type="entry name" value="Phosphate-bind_PstS"/>
</dbReference>
<dbReference type="SUPFAM" id="SSF53850">
    <property type="entry name" value="Periplasmic binding protein-like II"/>
    <property type="match status" value="1"/>
</dbReference>
<evidence type="ECO:0000313" key="3">
    <source>
        <dbReference type="Proteomes" id="UP000077363"/>
    </source>
</evidence>
<evidence type="ECO:0000313" key="2">
    <source>
        <dbReference type="EMBL" id="ANE42579.1"/>
    </source>
</evidence>
<reference evidence="2 3" key="1">
    <citation type="submission" date="2015-01" db="EMBL/GenBank/DDBJ databases">
        <title>Deinococcus puniceus/DY1/ whole genome sequencing.</title>
        <authorList>
            <person name="Kim M.K."/>
            <person name="Srinivasan S."/>
            <person name="Lee J.-J."/>
        </authorList>
    </citation>
    <scope>NUCLEOTIDE SEQUENCE [LARGE SCALE GENOMIC DNA]</scope>
    <source>
        <strain evidence="2 3">DY1</strain>
    </source>
</reference>
<name>A0A172T6B5_9DEIO</name>
<dbReference type="PANTHER" id="PTHR42996">
    <property type="entry name" value="PHOSPHATE-BINDING PROTEIN PSTS"/>
    <property type="match status" value="1"/>
</dbReference>
<feature type="chain" id="PRO_5008000409" evidence="1">
    <location>
        <begin position="19"/>
        <end position="336"/>
    </location>
</feature>
<evidence type="ECO:0000256" key="1">
    <source>
        <dbReference type="SAM" id="SignalP"/>
    </source>
</evidence>
<dbReference type="EMBL" id="CP011387">
    <property type="protein sequence ID" value="ANE42579.1"/>
    <property type="molecule type" value="Genomic_DNA"/>
</dbReference>
<dbReference type="OrthoDB" id="71170at2"/>
<sequence length="336" mass="34571">MLRRLSLLGLLSVGLTSAQTVPPLKLAGSTPPWIPGASFTALPPEAAFRELYGGRIDGVLGTLPGPPPPKGTGELVSIPVGLFPVSVVYSLPGVALNLDIPTLCLMLSGRVREWNHARLRALNPGAALPTLPVLVSARVARNGVSLAAAGACVKAGMWPRAWLKSNWVAGASFRRATSELQRADLTIPGVLMVLGPRDVLGGAQVAQLRSPGGAFVGPEALTLETGLGNAPTPYPGASPSLPAAPFRPLPPATEVGAYPLRGVVWLSMLKEQAYRGRRAAQAQALVRLAEGLQAGASASGLGGGFVGLPLNARPALRLSFQGKRVELDASASASSP</sequence>
<dbReference type="STRING" id="1182568.SU48_01040"/>
<dbReference type="Gene3D" id="3.40.190.10">
    <property type="entry name" value="Periplasmic binding protein-like II"/>
    <property type="match status" value="2"/>
</dbReference>
<proteinExistence type="predicted"/>
<protein>
    <submittedName>
        <fullName evidence="2">Uncharacterized protein</fullName>
    </submittedName>
</protein>
<dbReference type="Proteomes" id="UP000077363">
    <property type="component" value="Chromosome"/>
</dbReference>
<dbReference type="AlphaFoldDB" id="A0A172T6B5"/>
<keyword evidence="3" id="KW-1185">Reference proteome</keyword>
<accession>A0A172T6B5</accession>
<dbReference type="PANTHER" id="PTHR42996:SF1">
    <property type="entry name" value="PHOSPHATE-BINDING PROTEIN PSTS"/>
    <property type="match status" value="1"/>
</dbReference>
<dbReference type="KEGG" id="dpu:SU48_01040"/>